<sequence length="338" mass="37644">MGAMAVIDLRVYPSRWASLAQRVLDGRAVTRQEALDILRSSDDELLDLLAAAFLIRMRYFGRKVKLNMIINAKSKMCPEDCAYCSQSAISKAPVAKYPLVSKEDIIAGAREAERRKAGTYCIVISGRRPSDREVERIAEAVEEIRATTRLKICCCLGLLTPGQAERLARAGVHRYNHNLNTSRDRYADICTTHTYDDRVQTLERVKEAGISPCSGVIFGMGESDEEAVDMAFALKELDADSIPCNFLNPIPGTPLEGMETLNPRRCLKLLCMMRFVNPSKEIRIAGGRERNLRSLQVLGLYPANSIFVGDYLTTPGQAPTEDWAMIEDLGFEIEECAL</sequence>
<comment type="function">
    <text evidence="14 16">Catalyzes the conversion of dethiobiotin (DTB) to biotin by the insertion of a sulfur atom into dethiobiotin via a radical-based mechanism.</text>
</comment>
<dbReference type="CDD" id="cd01335">
    <property type="entry name" value="Radical_SAM"/>
    <property type="match status" value="1"/>
</dbReference>
<dbReference type="SFLD" id="SFLDG01278">
    <property type="entry name" value="biotin_synthase_like"/>
    <property type="match status" value="1"/>
</dbReference>
<evidence type="ECO:0000256" key="2">
    <source>
        <dbReference type="ARBA" id="ARBA00010765"/>
    </source>
</evidence>
<evidence type="ECO:0000256" key="8">
    <source>
        <dbReference type="ARBA" id="ARBA00022714"/>
    </source>
</evidence>
<evidence type="ECO:0000256" key="5">
    <source>
        <dbReference type="ARBA" id="ARBA00022485"/>
    </source>
</evidence>
<dbReference type="InterPro" id="IPR007197">
    <property type="entry name" value="rSAM"/>
</dbReference>
<comment type="pathway">
    <text evidence="1 16">Cofactor biosynthesis; biotin biosynthesis; biotin from 7,8-diaminononanoate: step 2/2.</text>
</comment>
<dbReference type="HOGENOM" id="CLU_033172_2_1_9"/>
<dbReference type="InterPro" id="IPR024177">
    <property type="entry name" value="Biotin_synthase"/>
</dbReference>
<evidence type="ECO:0000256" key="7">
    <source>
        <dbReference type="ARBA" id="ARBA00022691"/>
    </source>
</evidence>
<keyword evidence="9 16" id="KW-0479">Metal-binding</keyword>
<evidence type="ECO:0000256" key="9">
    <source>
        <dbReference type="ARBA" id="ARBA00022723"/>
    </source>
</evidence>
<evidence type="ECO:0000256" key="6">
    <source>
        <dbReference type="ARBA" id="ARBA00022679"/>
    </source>
</evidence>
<dbReference type="InterPro" id="IPR002684">
    <property type="entry name" value="Biotin_synth/BioAB"/>
</dbReference>
<dbReference type="SFLD" id="SFLDG01060">
    <property type="entry name" value="BATS_domain_containing"/>
    <property type="match status" value="1"/>
</dbReference>
<keyword evidence="10 16" id="KW-0093">Biotin biosynthesis</keyword>
<dbReference type="PANTHER" id="PTHR22976:SF2">
    <property type="entry name" value="BIOTIN SYNTHASE, MITOCHONDRIAL"/>
    <property type="match status" value="1"/>
</dbReference>
<dbReference type="GO" id="GO:0051537">
    <property type="term" value="F:2 iron, 2 sulfur cluster binding"/>
    <property type="evidence" value="ECO:0007669"/>
    <property type="project" value="UniProtKB-KW"/>
</dbReference>
<dbReference type="PANTHER" id="PTHR22976">
    <property type="entry name" value="BIOTIN SYNTHASE"/>
    <property type="match status" value="1"/>
</dbReference>
<dbReference type="Gene3D" id="3.20.20.70">
    <property type="entry name" value="Aldolase class I"/>
    <property type="match status" value="1"/>
</dbReference>
<dbReference type="SMART" id="SM00876">
    <property type="entry name" value="BATS"/>
    <property type="match status" value="1"/>
</dbReference>
<accession>F8IDN5</accession>
<keyword evidence="12 16" id="KW-0411">Iron-sulfur</keyword>
<keyword evidence="8 16" id="KW-0001">2Fe-2S</keyword>
<dbReference type="STRING" id="1048834.TC41_3197"/>
<feature type="binding site" evidence="16 17">
    <location>
        <position position="84"/>
    </location>
    <ligand>
        <name>[4Fe-4S] cluster</name>
        <dbReference type="ChEBI" id="CHEBI:49883"/>
        <note>4Fe-4S-S-AdoMet</note>
    </ligand>
</feature>
<dbReference type="AlphaFoldDB" id="F8IDN5"/>
<keyword evidence="7 16" id="KW-0949">S-adenosyl-L-methionine</keyword>
<feature type="binding site" evidence="16 17">
    <location>
        <position position="213"/>
    </location>
    <ligand>
        <name>[2Fe-2S] cluster</name>
        <dbReference type="ChEBI" id="CHEBI:190135"/>
    </ligand>
</feature>
<comment type="cofactor">
    <cofactor evidence="16 17">
        <name>[4Fe-4S] cluster</name>
        <dbReference type="ChEBI" id="CHEBI:49883"/>
    </cofactor>
    <text evidence="16 17">Binds 1 [4Fe-4S] cluster. The cluster is coordinated with 3 cysteines and an exchangeable S-adenosyl-L-methionine.</text>
</comment>
<dbReference type="KEGG" id="aad:TC41_3197"/>
<feature type="domain" description="Radical SAM core" evidence="18">
    <location>
        <begin position="59"/>
        <end position="285"/>
    </location>
</feature>
<comment type="subunit">
    <text evidence="3 16">Homodimer.</text>
</comment>
<evidence type="ECO:0000256" key="1">
    <source>
        <dbReference type="ARBA" id="ARBA00004942"/>
    </source>
</evidence>
<evidence type="ECO:0000313" key="19">
    <source>
        <dbReference type="EMBL" id="AEJ45078.1"/>
    </source>
</evidence>
<dbReference type="PIRSF" id="PIRSF001619">
    <property type="entry name" value="Biotin_synth"/>
    <property type="match status" value="1"/>
</dbReference>
<evidence type="ECO:0000256" key="4">
    <source>
        <dbReference type="ARBA" id="ARBA00012236"/>
    </source>
</evidence>
<comment type="catalytic activity">
    <reaction evidence="13 16">
        <text>(4R,5S)-dethiobiotin + (sulfur carrier)-SH + 2 reduced [2Fe-2S]-[ferredoxin] + 2 S-adenosyl-L-methionine = (sulfur carrier)-H + biotin + 2 5'-deoxyadenosine + 2 L-methionine + 2 oxidized [2Fe-2S]-[ferredoxin]</text>
        <dbReference type="Rhea" id="RHEA:22060"/>
        <dbReference type="Rhea" id="RHEA-COMP:10000"/>
        <dbReference type="Rhea" id="RHEA-COMP:10001"/>
        <dbReference type="Rhea" id="RHEA-COMP:14737"/>
        <dbReference type="Rhea" id="RHEA-COMP:14739"/>
        <dbReference type="ChEBI" id="CHEBI:17319"/>
        <dbReference type="ChEBI" id="CHEBI:29917"/>
        <dbReference type="ChEBI" id="CHEBI:33737"/>
        <dbReference type="ChEBI" id="CHEBI:33738"/>
        <dbReference type="ChEBI" id="CHEBI:57586"/>
        <dbReference type="ChEBI" id="CHEBI:57844"/>
        <dbReference type="ChEBI" id="CHEBI:59789"/>
        <dbReference type="ChEBI" id="CHEBI:64428"/>
        <dbReference type="ChEBI" id="CHEBI:149473"/>
        <dbReference type="EC" id="2.8.1.6"/>
    </reaction>
</comment>
<dbReference type="UniPathway" id="UPA00078">
    <property type="reaction ID" value="UER00162"/>
</dbReference>
<evidence type="ECO:0000256" key="11">
    <source>
        <dbReference type="ARBA" id="ARBA00023004"/>
    </source>
</evidence>
<feature type="binding site" evidence="16 17">
    <location>
        <position position="283"/>
    </location>
    <ligand>
        <name>[2Fe-2S] cluster</name>
        <dbReference type="ChEBI" id="CHEBI:190135"/>
    </ligand>
</feature>
<dbReference type="NCBIfam" id="TIGR00433">
    <property type="entry name" value="bioB"/>
    <property type="match status" value="1"/>
</dbReference>
<dbReference type="eggNOG" id="COG0502">
    <property type="taxonomic scope" value="Bacteria"/>
</dbReference>
<dbReference type="PROSITE" id="PS51918">
    <property type="entry name" value="RADICAL_SAM"/>
    <property type="match status" value="1"/>
</dbReference>
<dbReference type="GO" id="GO:0005506">
    <property type="term" value="F:iron ion binding"/>
    <property type="evidence" value="ECO:0007669"/>
    <property type="project" value="UniProtKB-UniRule"/>
</dbReference>
<feature type="binding site" evidence="16 17">
    <location>
        <position position="121"/>
    </location>
    <ligand>
        <name>[2Fe-2S] cluster</name>
        <dbReference type="ChEBI" id="CHEBI:190135"/>
    </ligand>
</feature>
<dbReference type="InterPro" id="IPR013785">
    <property type="entry name" value="Aldolase_TIM"/>
</dbReference>
<evidence type="ECO:0000256" key="10">
    <source>
        <dbReference type="ARBA" id="ARBA00022756"/>
    </source>
</evidence>
<reference evidence="19 20" key="1">
    <citation type="journal article" date="2011" name="J. Bacteriol.">
        <title>Complete Genome Sequence of Alicyclobacillus acidocaldarius Strain Tc-4-1.</title>
        <authorList>
            <person name="Chen Y."/>
            <person name="He Y."/>
            <person name="Zhang B."/>
            <person name="Yang J."/>
            <person name="Li W."/>
            <person name="Dong Z."/>
            <person name="Hu S."/>
        </authorList>
    </citation>
    <scope>NUCLEOTIDE SEQUENCE [LARGE SCALE GENOMIC DNA]</scope>
    <source>
        <strain evidence="19 20">Tc-4-1</strain>
    </source>
</reference>
<dbReference type="GO" id="GO:0004076">
    <property type="term" value="F:biotin synthase activity"/>
    <property type="evidence" value="ECO:0007669"/>
    <property type="project" value="UniProtKB-UniRule"/>
</dbReference>
<dbReference type="FunFam" id="3.20.20.70:FF:000026">
    <property type="entry name" value="Biotin synthase"/>
    <property type="match status" value="1"/>
</dbReference>
<feature type="binding site" evidence="16 17">
    <location>
        <position position="153"/>
    </location>
    <ligand>
        <name>[2Fe-2S] cluster</name>
        <dbReference type="ChEBI" id="CHEBI:190135"/>
    </ligand>
</feature>
<comment type="cofactor">
    <cofactor evidence="16">
        <name>[2Fe-2S] cluster</name>
        <dbReference type="ChEBI" id="CHEBI:190135"/>
    </cofactor>
    <text evidence="16">Binds 1 [2Fe-2S] cluster. The cluster is coordinated with 3 cysteines and 1 arginine.</text>
</comment>
<dbReference type="GO" id="GO:0009102">
    <property type="term" value="P:biotin biosynthetic process"/>
    <property type="evidence" value="ECO:0007669"/>
    <property type="project" value="UniProtKB-UniRule"/>
</dbReference>
<evidence type="ECO:0000256" key="12">
    <source>
        <dbReference type="ARBA" id="ARBA00023014"/>
    </source>
</evidence>
<organism evidence="19 20">
    <name type="scientific">Alicyclobacillus acidocaldarius (strain Tc-4-1)</name>
    <name type="common">Bacillus acidocaldarius</name>
    <dbReference type="NCBI Taxonomy" id="1048834"/>
    <lineage>
        <taxon>Bacteria</taxon>
        <taxon>Bacillati</taxon>
        <taxon>Bacillota</taxon>
        <taxon>Bacilli</taxon>
        <taxon>Bacillales</taxon>
        <taxon>Alicyclobacillaceae</taxon>
        <taxon>Alicyclobacillus</taxon>
    </lineage>
</organism>
<dbReference type="PATRIC" id="fig|1048834.4.peg.3038"/>
<dbReference type="InterPro" id="IPR006638">
    <property type="entry name" value="Elp3/MiaA/NifB-like_rSAM"/>
</dbReference>
<comment type="similarity">
    <text evidence="2 16">Belongs to the radical SAM superfamily. Biotin synthase family.</text>
</comment>
<protein>
    <recommendedName>
        <fullName evidence="15 16">Biotin synthase</fullName>
        <ecNumber evidence="4 16">2.8.1.6</ecNumber>
    </recommendedName>
</protein>
<evidence type="ECO:0000256" key="15">
    <source>
        <dbReference type="ARBA" id="ARBA00070199"/>
    </source>
</evidence>
<dbReference type="Proteomes" id="UP000000292">
    <property type="component" value="Chromosome"/>
</dbReference>
<feature type="binding site" evidence="16 17">
    <location>
        <position position="77"/>
    </location>
    <ligand>
        <name>[4Fe-4S] cluster</name>
        <dbReference type="ChEBI" id="CHEBI:49883"/>
        <note>4Fe-4S-S-AdoMet</note>
    </ligand>
</feature>
<dbReference type="SFLD" id="SFLDS00029">
    <property type="entry name" value="Radical_SAM"/>
    <property type="match status" value="1"/>
</dbReference>
<dbReference type="InterPro" id="IPR058240">
    <property type="entry name" value="rSAM_sf"/>
</dbReference>
<evidence type="ECO:0000256" key="17">
    <source>
        <dbReference type="PIRSR" id="PIRSR001619-1"/>
    </source>
</evidence>
<name>F8IDN5_ALIAT</name>
<dbReference type="EC" id="2.8.1.6" evidence="4 16"/>
<dbReference type="SUPFAM" id="SSF102114">
    <property type="entry name" value="Radical SAM enzymes"/>
    <property type="match status" value="1"/>
</dbReference>
<dbReference type="Pfam" id="PF06968">
    <property type="entry name" value="BATS"/>
    <property type="match status" value="1"/>
</dbReference>
<dbReference type="Pfam" id="PF04055">
    <property type="entry name" value="Radical_SAM"/>
    <property type="match status" value="1"/>
</dbReference>
<evidence type="ECO:0000313" key="20">
    <source>
        <dbReference type="Proteomes" id="UP000000292"/>
    </source>
</evidence>
<gene>
    <name evidence="16 19" type="primary">bioB</name>
    <name evidence="19" type="ordered locus">TC41_3197</name>
</gene>
<evidence type="ECO:0000256" key="13">
    <source>
        <dbReference type="ARBA" id="ARBA00051157"/>
    </source>
</evidence>
<dbReference type="HAMAP" id="MF_01694">
    <property type="entry name" value="BioB"/>
    <property type="match status" value="1"/>
</dbReference>
<keyword evidence="5 16" id="KW-0004">4Fe-4S</keyword>
<keyword evidence="11 16" id="KW-0408">Iron</keyword>
<evidence type="ECO:0000256" key="14">
    <source>
        <dbReference type="ARBA" id="ARBA00057568"/>
    </source>
</evidence>
<evidence type="ECO:0000256" key="3">
    <source>
        <dbReference type="ARBA" id="ARBA00011738"/>
    </source>
</evidence>
<dbReference type="EMBL" id="CP002902">
    <property type="protein sequence ID" value="AEJ45078.1"/>
    <property type="molecule type" value="Genomic_DNA"/>
</dbReference>
<dbReference type="GO" id="GO:0051539">
    <property type="term" value="F:4 iron, 4 sulfur cluster binding"/>
    <property type="evidence" value="ECO:0007669"/>
    <property type="project" value="UniProtKB-KW"/>
</dbReference>
<reference evidence="20" key="2">
    <citation type="submission" date="2011-06" db="EMBL/GenBank/DDBJ databases">
        <title>The complete genome sequence of Alicyclobacillus acidocaldarius sp. Tc-4-1.</title>
        <authorList>
            <person name="Chen Y."/>
            <person name="He Y."/>
            <person name="Dong Z."/>
            <person name="Hu S."/>
        </authorList>
    </citation>
    <scope>NUCLEOTIDE SEQUENCE [LARGE SCALE GENOMIC DNA]</scope>
    <source>
        <strain evidence="20">Tc-4-1</strain>
    </source>
</reference>
<evidence type="ECO:0000256" key="16">
    <source>
        <dbReference type="HAMAP-Rule" id="MF_01694"/>
    </source>
</evidence>
<evidence type="ECO:0000259" key="18">
    <source>
        <dbReference type="PROSITE" id="PS51918"/>
    </source>
</evidence>
<feature type="binding site" evidence="16 17">
    <location>
        <position position="81"/>
    </location>
    <ligand>
        <name>[4Fe-4S] cluster</name>
        <dbReference type="ChEBI" id="CHEBI:49883"/>
        <note>4Fe-4S-S-AdoMet</note>
    </ligand>
</feature>
<proteinExistence type="inferred from homology"/>
<comment type="cofactor">
    <cofactor evidence="17">
        <name>[2Fe-2S] cluster</name>
        <dbReference type="ChEBI" id="CHEBI:190135"/>
    </cofactor>
    <text evidence="17">Binds 1 [2Fe-2S] cluster. The cluster is coordinated with 3 cysteines and 1 arginine.</text>
</comment>
<dbReference type="SMART" id="SM00729">
    <property type="entry name" value="Elp3"/>
    <property type="match status" value="1"/>
</dbReference>
<dbReference type="InterPro" id="IPR010722">
    <property type="entry name" value="BATS_dom"/>
</dbReference>
<keyword evidence="6 16" id="KW-0808">Transferase</keyword>